<evidence type="ECO:0000313" key="1">
    <source>
        <dbReference type="EMBL" id="TDX83966.1"/>
    </source>
</evidence>
<evidence type="ECO:0008006" key="3">
    <source>
        <dbReference type="Google" id="ProtNLM"/>
    </source>
</evidence>
<dbReference type="EMBL" id="SOEO01000002">
    <property type="protein sequence ID" value="TDX83966.1"/>
    <property type="molecule type" value="Genomic_DNA"/>
</dbReference>
<dbReference type="OrthoDB" id="661150at2"/>
<reference evidence="1 2" key="1">
    <citation type="submission" date="2019-03" db="EMBL/GenBank/DDBJ databases">
        <title>Genomic Encyclopedia of Type Strains, Phase III (KMG-III): the genomes of soil and plant-associated and newly described type strains.</title>
        <authorList>
            <person name="Whitman W."/>
        </authorList>
    </citation>
    <scope>NUCLEOTIDE SEQUENCE [LARGE SCALE GENOMIC DNA]</scope>
    <source>
        <strain evidence="1 2">CGMCC 1.12802</strain>
    </source>
</reference>
<accession>A0A4V3H2G6</accession>
<evidence type="ECO:0000313" key="2">
    <source>
        <dbReference type="Proteomes" id="UP000295313"/>
    </source>
</evidence>
<dbReference type="Proteomes" id="UP000295313">
    <property type="component" value="Unassembled WGS sequence"/>
</dbReference>
<keyword evidence="2" id="KW-1185">Reference proteome</keyword>
<protein>
    <recommendedName>
        <fullName evidence="3">Phage head morphogenesis domain-containing protein</fullName>
    </recommendedName>
</protein>
<proteinExistence type="predicted"/>
<sequence>MRRLSPEEIARQKRLETLEKELKKILLQSFSLSINLPQIQNAIKNLNGQFSITQNKLLVRKINTILRNQFSKFNLTLINGIQKEFTIASDDLWNNLGKRYSKSIAQAKAFDFIRNQATGTVRDIASQSKTFIDTQKGGLKLSDRVWKAFENIPKEIDVMVQNHIKEGKSPQMLARELQKNLTEPNRIFRRVTNPKTGKLEWSKAAKNYHPGQGVYRSSYKNGLRLARTEINGAYRLAEWNGYQNNPLISGFEIMLSNNTENQCETCKRLAGIYPKWFKWSSWHPHCRCRMIPILITMAERQQLAILTLQRKKSEFKPKFIKDLPPQFISYLQDNKERISNASSLPYWFEDNVEELQKILTL</sequence>
<comment type="caution">
    <text evidence="1">The sequence shown here is derived from an EMBL/GenBank/DDBJ whole genome shotgun (WGS) entry which is preliminary data.</text>
</comment>
<dbReference type="AlphaFoldDB" id="A0A4V3H2G6"/>
<organism evidence="1 2">
    <name type="scientific">Epilithonimonas xixisoli</name>
    <dbReference type="NCBI Taxonomy" id="1476462"/>
    <lineage>
        <taxon>Bacteria</taxon>
        <taxon>Pseudomonadati</taxon>
        <taxon>Bacteroidota</taxon>
        <taxon>Flavobacteriia</taxon>
        <taxon>Flavobacteriales</taxon>
        <taxon>Weeksellaceae</taxon>
        <taxon>Chryseobacterium group</taxon>
        <taxon>Epilithonimonas</taxon>
    </lineage>
</organism>
<dbReference type="RefSeq" id="WP_133944019.1">
    <property type="nucleotide sequence ID" value="NZ_SOEO01000002.1"/>
</dbReference>
<gene>
    <name evidence="1" type="ORF">B0I22_1554</name>
</gene>
<name>A0A4V3H2G6_9FLAO</name>